<dbReference type="PANTHER" id="PTHR10366">
    <property type="entry name" value="NAD DEPENDENT EPIMERASE/DEHYDRATASE"/>
    <property type="match status" value="1"/>
</dbReference>
<comment type="similarity">
    <text evidence="2">Belongs to the NAD(P)-dependent epimerase/dehydratase family. Dihydroflavonol-4-reductase subfamily.</text>
</comment>
<dbReference type="Pfam" id="PF01370">
    <property type="entry name" value="Epimerase"/>
    <property type="match status" value="1"/>
</dbReference>
<sequence length="410" mass="45352">MVSIFSLAKSTCKIHGKVISCHRFFTASFHSLSPVTGIPNTAVLLSASKVMASESTDKKVLVTGASGYIAAHVVQQLLEQGFHVRGTVRSLTNELKVAPLKKLGELADNRLELVEADLLNQECWKDAVKGCTYVIHTASPFPMAMPRDEKEVIKPAVEGTLNVLNACVGNVKRVVLTSSVAAIGEYHCPDKKLSEADWTDIERPGVVAYVKSKKLSEKSAWEFLESLDDDAKFEMAVINPAFVLGPVLTQQRGTSIDFLRRIMSGRDPVVPRVCFSIADVRDVAKAHIIAMTVPEAAGNRHIITGDRAWFHEISAILKEEFGPQGYSPSTRQMPRMLLTIVSWFDGSLRSIKDMWDVVTPYDNTRMREVLKIEPRPLKDSIIEMAYSLIENGNIPKTRAYKGRPQKNGSS</sequence>
<proteinExistence type="inferred from homology"/>
<reference evidence="4" key="1">
    <citation type="submission" date="2021-10" db="EMBL/GenBank/DDBJ databases">
        <title>Tropical sea cucumber genome reveals ecological adaptation and Cuvierian tubules defense mechanism.</title>
        <authorList>
            <person name="Chen T."/>
        </authorList>
    </citation>
    <scope>NUCLEOTIDE SEQUENCE</scope>
    <source>
        <strain evidence="4">Nanhai2018</strain>
        <tissue evidence="4">Muscle</tissue>
    </source>
</reference>
<gene>
    <name evidence="4" type="ORF">HOLleu_27825</name>
</gene>
<evidence type="ECO:0000259" key="3">
    <source>
        <dbReference type="Pfam" id="PF01370"/>
    </source>
</evidence>
<dbReference type="OrthoDB" id="2735536at2759"/>
<evidence type="ECO:0000256" key="1">
    <source>
        <dbReference type="ARBA" id="ARBA00023002"/>
    </source>
</evidence>
<dbReference type="InterPro" id="IPR001509">
    <property type="entry name" value="Epimerase_deHydtase"/>
</dbReference>
<evidence type="ECO:0000313" key="5">
    <source>
        <dbReference type="Proteomes" id="UP001152320"/>
    </source>
</evidence>
<dbReference type="CDD" id="cd05227">
    <property type="entry name" value="AR_SDR_e"/>
    <property type="match status" value="1"/>
</dbReference>
<dbReference type="Proteomes" id="UP001152320">
    <property type="component" value="Chromosome 13"/>
</dbReference>
<protein>
    <submittedName>
        <fullName evidence="4">NADPH-dependent aldehyde reductase ARI1</fullName>
    </submittedName>
</protein>
<dbReference type="Gene3D" id="3.40.50.720">
    <property type="entry name" value="NAD(P)-binding Rossmann-like Domain"/>
    <property type="match status" value="1"/>
</dbReference>
<dbReference type="AlphaFoldDB" id="A0A9Q1BR70"/>
<dbReference type="EMBL" id="JAIZAY010000013">
    <property type="protein sequence ID" value="KAJ8031179.1"/>
    <property type="molecule type" value="Genomic_DNA"/>
</dbReference>
<keyword evidence="5" id="KW-1185">Reference proteome</keyword>
<dbReference type="SUPFAM" id="SSF51735">
    <property type="entry name" value="NAD(P)-binding Rossmann-fold domains"/>
    <property type="match status" value="1"/>
</dbReference>
<dbReference type="PANTHER" id="PTHR10366:SF564">
    <property type="entry name" value="STEROL-4-ALPHA-CARBOXYLATE 3-DEHYDROGENASE, DECARBOXYLATING"/>
    <property type="match status" value="1"/>
</dbReference>
<organism evidence="4 5">
    <name type="scientific">Holothuria leucospilota</name>
    <name type="common">Black long sea cucumber</name>
    <name type="synonym">Mertensiothuria leucospilota</name>
    <dbReference type="NCBI Taxonomy" id="206669"/>
    <lineage>
        <taxon>Eukaryota</taxon>
        <taxon>Metazoa</taxon>
        <taxon>Echinodermata</taxon>
        <taxon>Eleutherozoa</taxon>
        <taxon>Echinozoa</taxon>
        <taxon>Holothuroidea</taxon>
        <taxon>Aspidochirotacea</taxon>
        <taxon>Aspidochirotida</taxon>
        <taxon>Holothuriidae</taxon>
        <taxon>Holothuria</taxon>
    </lineage>
</organism>
<accession>A0A9Q1BR70</accession>
<dbReference type="InterPro" id="IPR036291">
    <property type="entry name" value="NAD(P)-bd_dom_sf"/>
</dbReference>
<dbReference type="FunFam" id="3.40.50.720:FF:000336">
    <property type="entry name" value="Aldehyde reductase"/>
    <property type="match status" value="1"/>
</dbReference>
<comment type="caution">
    <text evidence="4">The sequence shown here is derived from an EMBL/GenBank/DDBJ whole genome shotgun (WGS) entry which is preliminary data.</text>
</comment>
<evidence type="ECO:0000313" key="4">
    <source>
        <dbReference type="EMBL" id="KAJ8031179.1"/>
    </source>
</evidence>
<keyword evidence="1" id="KW-0560">Oxidoreductase</keyword>
<feature type="domain" description="NAD-dependent epimerase/dehydratase" evidence="3">
    <location>
        <begin position="60"/>
        <end position="301"/>
    </location>
</feature>
<name>A0A9Q1BR70_HOLLE</name>
<dbReference type="GO" id="GO:0016616">
    <property type="term" value="F:oxidoreductase activity, acting on the CH-OH group of donors, NAD or NADP as acceptor"/>
    <property type="evidence" value="ECO:0007669"/>
    <property type="project" value="TreeGrafter"/>
</dbReference>
<evidence type="ECO:0000256" key="2">
    <source>
        <dbReference type="ARBA" id="ARBA00023445"/>
    </source>
</evidence>
<dbReference type="InterPro" id="IPR050425">
    <property type="entry name" value="NAD(P)_dehydrat-like"/>
</dbReference>